<protein>
    <submittedName>
        <fullName evidence="1">9426_t:CDS:1</fullName>
    </submittedName>
</protein>
<feature type="non-terminal residue" evidence="1">
    <location>
        <position position="901"/>
    </location>
</feature>
<comment type="caution">
    <text evidence="1">The sequence shown here is derived from an EMBL/GenBank/DDBJ whole genome shotgun (WGS) entry which is preliminary data.</text>
</comment>
<proteinExistence type="predicted"/>
<feature type="non-terminal residue" evidence="1">
    <location>
        <position position="1"/>
    </location>
</feature>
<sequence length="901" mass="101872">SAQVVRDNDDDNGETWTRPLVAIGMGLGKLVQLRYPPGSGRTNRSDWQVSPDGRCIFTSSTSASSSITVLQTSYMPPDPEEKNTNRSARLFGRGREARRPGDPLIVTGETTAWEIYNHKASEVDREMIKDWNDSLNTLLIFTALYSAVLTAFIIESMKLLEEDPTETTRDILLIISKQLANTSHPAFEQVAYETPRYAVVVNGLFFSSLSCALIAALLSVLALQWVANYDMGLNTSSPRKRALQRHIRFRGIEKWKMAEIIASLPLLIFVALFLFFIGIADWLWHMNRAISGIVIGGIGVGGLLYTITNLISIIKVEAPFRTPISKELVGMARQVMRWPLQITKAFSSRTRSEEAEEDEESEKEQQLTFIKHEEKKFEEKGAITLDGLLWLANHTEISPTSRDALIILIKELTEVPALSLMDEAKMKEAPWKAIFETLCTPYIGRDEFDGAELEMARWICKGMGIVPAFLSPTCYRFREVLCVSNDPAVWSVAYFATYQQRNGPSLHGMIVAFELTNESIGYNYLHFMLLNAKKEWPDMETWQRKQFLWSMARAWSIPSAVIRDGSSSIIIPVHCIELILDFAFPHVDSGIFEARFQTAAWADGTGEVAEWATVVPKLLQMMAQQLIVQISDRSSSLADYNKELELFSSITGIKRLNMTQEMDDFMWIMVTKGAGRGYSETLRVCEVLWKGLGSRSTAPAWVGLIPALDGFVTRLPQDSFHFYPNVIRFIDQLLSFSPGKDYFEWETLTPIQDPCIVWMVSWECPTDTQFHGLSHPNFGSWNDIMQNETIRLFEPPFYTQQTIVDSAARIDFLRAIILGGPSNVCTAVFNQLLRYGWDGDNSDKSLADTHNASFDRVLHQASNCGWFHEEFRIVNGLDWLPKIALSHIHDDGDPGEYDILT</sequence>
<gene>
    <name evidence="1" type="ORF">ACOLOM_LOCUS9223</name>
</gene>
<name>A0ACA9NVE1_9GLOM</name>
<keyword evidence="2" id="KW-1185">Reference proteome</keyword>
<evidence type="ECO:0000313" key="2">
    <source>
        <dbReference type="Proteomes" id="UP000789525"/>
    </source>
</evidence>
<dbReference type="Proteomes" id="UP000789525">
    <property type="component" value="Unassembled WGS sequence"/>
</dbReference>
<evidence type="ECO:0000313" key="1">
    <source>
        <dbReference type="EMBL" id="CAG8678032.1"/>
    </source>
</evidence>
<accession>A0ACA9NVE1</accession>
<dbReference type="EMBL" id="CAJVPT010026093">
    <property type="protein sequence ID" value="CAG8678032.1"/>
    <property type="molecule type" value="Genomic_DNA"/>
</dbReference>
<reference evidence="1" key="1">
    <citation type="submission" date="2021-06" db="EMBL/GenBank/DDBJ databases">
        <authorList>
            <person name="Kallberg Y."/>
            <person name="Tangrot J."/>
            <person name="Rosling A."/>
        </authorList>
    </citation>
    <scope>NUCLEOTIDE SEQUENCE</scope>
    <source>
        <strain evidence="1">CL356</strain>
    </source>
</reference>
<organism evidence="1 2">
    <name type="scientific">Acaulospora colombiana</name>
    <dbReference type="NCBI Taxonomy" id="27376"/>
    <lineage>
        <taxon>Eukaryota</taxon>
        <taxon>Fungi</taxon>
        <taxon>Fungi incertae sedis</taxon>
        <taxon>Mucoromycota</taxon>
        <taxon>Glomeromycotina</taxon>
        <taxon>Glomeromycetes</taxon>
        <taxon>Diversisporales</taxon>
        <taxon>Acaulosporaceae</taxon>
        <taxon>Acaulospora</taxon>
    </lineage>
</organism>